<sequence>MKLQILPVLALSLTPLAVSSLAVPPTDFSFEGLAEFKSMINLRDHEMMLSDLSQMVQKRDMESSIESILNLVNRSGIIYDILDQIAYDPKRIEFVANITGRLVGDYNSSSFSSLLQEDAFNYTSIYEKVMDSGVVTSLLDGILLDESYRPTLVKLVSRILEGNENLILYVVKDVFKKSKRDNLEKRSTGSLETFLGNILSTIFSSKLVSGIADDTLVALNNTQFLTYNAKKLIANEAYQNMTAQLAIDLIRNGQIKLDSQALNVTSIASRILSRPDIVLKIASNLLSGNMDTSSMGKYAGAIRSIIQETEKNGVFEKLNNYVFSETHTVSKPLIPTGNIVVPRKTSTRSASSTRNSSSITKTSSRTQSESSLDSAAEVASILSLLGATTTRSEQSTTTEAAESSATSGFDLSKFLEQLSSEDVSSSRSTLTSTKAESSEATNNLIGLLSLLGNTNGNNNKRQAVTSNSTQSSTVLVSSKSSSNAANSHGLGTKLLIYTQAVIVGSLLCL</sequence>
<proteinExistence type="predicted"/>
<organism evidence="3 4">
    <name type="scientific">Clavispora lusitaniae</name>
    <name type="common">Candida lusitaniae</name>
    <dbReference type="NCBI Taxonomy" id="36911"/>
    <lineage>
        <taxon>Eukaryota</taxon>
        <taxon>Fungi</taxon>
        <taxon>Dikarya</taxon>
        <taxon>Ascomycota</taxon>
        <taxon>Saccharomycotina</taxon>
        <taxon>Pichiomycetes</taxon>
        <taxon>Metschnikowiaceae</taxon>
        <taxon>Clavispora</taxon>
    </lineage>
</organism>
<dbReference type="OMA" id="NDSGVIW"/>
<evidence type="ECO:0000313" key="4">
    <source>
        <dbReference type="Proteomes" id="UP000195602"/>
    </source>
</evidence>
<dbReference type="KEGG" id="clus:A9F13_01g04235"/>
<feature type="region of interest" description="Disordered" evidence="1">
    <location>
        <begin position="336"/>
        <end position="372"/>
    </location>
</feature>
<reference evidence="3 4" key="1">
    <citation type="submission" date="2017-04" db="EMBL/GenBank/DDBJ databases">
        <title>Draft genome of the yeast Clavispora lusitaniae type strain CBS 6936.</title>
        <authorList>
            <person name="Durrens P."/>
            <person name="Klopp C."/>
            <person name="Biteau N."/>
            <person name="Fitton-Ouhabi V."/>
            <person name="Dementhon K."/>
            <person name="Accoceberry I."/>
            <person name="Sherman D.J."/>
            <person name="Noel T."/>
        </authorList>
    </citation>
    <scope>NUCLEOTIDE SEQUENCE [LARGE SCALE GENOMIC DNA]</scope>
    <source>
        <strain evidence="3 4">CBS 6936</strain>
    </source>
</reference>
<dbReference type="EMBL" id="LYUB02000001">
    <property type="protein sequence ID" value="OVF10979.1"/>
    <property type="molecule type" value="Genomic_DNA"/>
</dbReference>
<evidence type="ECO:0000313" key="3">
    <source>
        <dbReference type="EMBL" id="OVF10979.1"/>
    </source>
</evidence>
<keyword evidence="2" id="KW-0732">Signal</keyword>
<dbReference type="Proteomes" id="UP000195602">
    <property type="component" value="Unassembled WGS sequence"/>
</dbReference>
<evidence type="ECO:0008006" key="5">
    <source>
        <dbReference type="Google" id="ProtNLM"/>
    </source>
</evidence>
<feature type="chain" id="PRO_5041700619" description="GPI-anchored protein" evidence="2">
    <location>
        <begin position="21"/>
        <end position="509"/>
    </location>
</feature>
<comment type="caution">
    <text evidence="3">The sequence shown here is derived from an EMBL/GenBank/DDBJ whole genome shotgun (WGS) entry which is preliminary data.</text>
</comment>
<evidence type="ECO:0000256" key="2">
    <source>
        <dbReference type="SAM" id="SignalP"/>
    </source>
</evidence>
<dbReference type="AlphaFoldDB" id="A0AA91Q4F6"/>
<feature type="compositionally biased region" description="Low complexity" evidence="1">
    <location>
        <begin position="347"/>
        <end position="368"/>
    </location>
</feature>
<gene>
    <name evidence="3" type="ORF">A9F13_01g04235</name>
</gene>
<accession>A0AA91Q4F6</accession>
<evidence type="ECO:0000256" key="1">
    <source>
        <dbReference type="SAM" id="MobiDB-lite"/>
    </source>
</evidence>
<name>A0AA91Q4F6_CLALS</name>
<feature type="signal peptide" evidence="2">
    <location>
        <begin position="1"/>
        <end position="20"/>
    </location>
</feature>
<protein>
    <recommendedName>
        <fullName evidence="5">GPI-anchored protein</fullName>
    </recommendedName>
</protein>